<dbReference type="STRING" id="40754.THII_0093"/>
<dbReference type="Pfam" id="PF06804">
    <property type="entry name" value="Lipoprotein_18"/>
    <property type="match status" value="1"/>
</dbReference>
<dbReference type="Gene3D" id="3.30.310.170">
    <property type="entry name" value="Outer membrane protein assembly factor BamC"/>
    <property type="match status" value="1"/>
</dbReference>
<dbReference type="Proteomes" id="UP000031623">
    <property type="component" value="Chromosome"/>
</dbReference>
<dbReference type="EMBL" id="AP014633">
    <property type="protein sequence ID" value="BAP54390.1"/>
    <property type="molecule type" value="Genomic_DNA"/>
</dbReference>
<sequence>MSGLWKVASYCLLLMTIVGCSSTPDKPESTVDYKKSQTVPSLEIPPDLTTSSINDELVIPEAGDNQGTTLSEYDNKPTTGQGLSTRNQAKVLPLAKKIQIKHENHTRWLVIQEDASVIWPKVKQFWLENGFTLTTEDPRIGIMETQWAENRADIPQDGIRKFLGKVLGTIYSASTRDKFRVRLERGQDPSTTELYLSHRGAEEVAKGDDWVWQNRPADPELETEMLNRLMVFMGVEPEQANTLLTATNQPPSSVSRSELTPATTGAVNLILREDFEQAWRHIGLALDRLGFTVEDRDKDSSTYSIRYIDPEANGKSSFWNKLFGDKTEPTSQEYFINLLKEANFTRVVVKDNHGQLITSKIAEKILSLLHEQLQ</sequence>
<feature type="region of interest" description="Disordered" evidence="1">
    <location>
        <begin position="43"/>
        <end position="86"/>
    </location>
</feature>
<accession>A0A090AI01</accession>
<name>A0A090AI01_9GAMM</name>
<keyword evidence="3" id="KW-1185">Reference proteome</keyword>
<evidence type="ECO:0000313" key="3">
    <source>
        <dbReference type="Proteomes" id="UP000031623"/>
    </source>
</evidence>
<dbReference type="InterPro" id="IPR042268">
    <property type="entry name" value="BamC_C"/>
</dbReference>
<gene>
    <name evidence="2" type="ORF">THII_0093</name>
</gene>
<dbReference type="KEGG" id="tig:THII_0093"/>
<dbReference type="PROSITE" id="PS51257">
    <property type="entry name" value="PROKAR_LIPOPROTEIN"/>
    <property type="match status" value="1"/>
</dbReference>
<reference evidence="2 3" key="1">
    <citation type="journal article" date="2014" name="ISME J.">
        <title>Ecophysiology of Thioploca ingrica as revealed by the complete genome sequence supplemented with proteomic evidence.</title>
        <authorList>
            <person name="Kojima H."/>
            <person name="Ogura Y."/>
            <person name="Yamamoto N."/>
            <person name="Togashi T."/>
            <person name="Mori H."/>
            <person name="Watanabe T."/>
            <person name="Nemoto F."/>
            <person name="Kurokawa K."/>
            <person name="Hayashi T."/>
            <person name="Fukui M."/>
        </authorList>
    </citation>
    <scope>NUCLEOTIDE SEQUENCE [LARGE SCALE GENOMIC DNA]</scope>
</reference>
<feature type="compositionally biased region" description="Polar residues" evidence="1">
    <location>
        <begin position="65"/>
        <end position="86"/>
    </location>
</feature>
<keyword evidence="2" id="KW-0449">Lipoprotein</keyword>
<proteinExistence type="predicted"/>
<dbReference type="AlphaFoldDB" id="A0A090AI01"/>
<protein>
    <submittedName>
        <fullName evidence="2">Lipoprotein</fullName>
    </submittedName>
</protein>
<evidence type="ECO:0000256" key="1">
    <source>
        <dbReference type="SAM" id="MobiDB-lite"/>
    </source>
</evidence>
<evidence type="ECO:0000313" key="2">
    <source>
        <dbReference type="EMBL" id="BAP54390.1"/>
    </source>
</evidence>
<organism evidence="2 3">
    <name type="scientific">Thioploca ingrica</name>
    <dbReference type="NCBI Taxonomy" id="40754"/>
    <lineage>
        <taxon>Bacteria</taxon>
        <taxon>Pseudomonadati</taxon>
        <taxon>Pseudomonadota</taxon>
        <taxon>Gammaproteobacteria</taxon>
        <taxon>Thiotrichales</taxon>
        <taxon>Thiotrichaceae</taxon>
        <taxon>Thioploca</taxon>
    </lineage>
</organism>
<dbReference type="InterPro" id="IPR010653">
    <property type="entry name" value="NlpB/DapX"/>
</dbReference>
<dbReference type="HOGENOM" id="CLU_056157_0_0_6"/>